<dbReference type="OrthoDB" id="9811198at2"/>
<dbReference type="PANTHER" id="PTHR33778:SF3">
    <property type="entry name" value="PROTEIN MGTC"/>
    <property type="match status" value="1"/>
</dbReference>
<evidence type="ECO:0000259" key="11">
    <source>
        <dbReference type="Pfam" id="PF21770"/>
    </source>
</evidence>
<protein>
    <recommendedName>
        <fullName evidence="3">Protein MgtC</fullName>
    </recommendedName>
</protein>
<dbReference type="STRING" id="1232681.ADIS_3113"/>
<evidence type="ECO:0000256" key="5">
    <source>
        <dbReference type="ARBA" id="ARBA00022692"/>
    </source>
</evidence>
<keyword evidence="7 9" id="KW-0472">Membrane</keyword>
<comment type="subcellular location">
    <subcellularLocation>
        <location evidence="1">Cell membrane</location>
        <topology evidence="1">Multi-pass membrane protein</topology>
    </subcellularLocation>
</comment>
<reference evidence="12 13" key="1">
    <citation type="submission" date="2013-02" db="EMBL/GenBank/DDBJ databases">
        <title>A novel strain isolated from Lonar lake, Maharashtra, India.</title>
        <authorList>
            <person name="Singh A."/>
        </authorList>
    </citation>
    <scope>NUCLEOTIDE SEQUENCE [LARGE SCALE GENOMIC DNA]</scope>
    <source>
        <strain evidence="12 13">AK24</strain>
    </source>
</reference>
<name>R7ZRJ0_9BACT</name>
<feature type="transmembrane region" description="Helical" evidence="9">
    <location>
        <begin position="93"/>
        <end position="123"/>
    </location>
</feature>
<dbReference type="InterPro" id="IPR048640">
    <property type="entry name" value="MgtC-like_C"/>
</dbReference>
<comment type="function">
    <text evidence="8">Virulence factor required for growth in low Mg(2+) medium and for intramacrophage survival. May be involved in regulating membrane potential by activating Na(+)/K(+)-ATPase.</text>
</comment>
<dbReference type="Pfam" id="PF02308">
    <property type="entry name" value="MgtC"/>
    <property type="match status" value="1"/>
</dbReference>
<organism evidence="12 13">
    <name type="scientific">Lunatimonas lonarensis</name>
    <dbReference type="NCBI Taxonomy" id="1232681"/>
    <lineage>
        <taxon>Bacteria</taxon>
        <taxon>Pseudomonadati</taxon>
        <taxon>Bacteroidota</taxon>
        <taxon>Cytophagia</taxon>
        <taxon>Cytophagales</taxon>
        <taxon>Cyclobacteriaceae</taxon>
    </lineage>
</organism>
<evidence type="ECO:0000256" key="1">
    <source>
        <dbReference type="ARBA" id="ARBA00004651"/>
    </source>
</evidence>
<dbReference type="Gene3D" id="3.30.70.260">
    <property type="match status" value="1"/>
</dbReference>
<evidence type="ECO:0000313" key="13">
    <source>
        <dbReference type="Proteomes" id="UP000013909"/>
    </source>
</evidence>
<dbReference type="Pfam" id="PF21770">
    <property type="entry name" value="MgtC_SapB_C"/>
    <property type="match status" value="1"/>
</dbReference>
<keyword evidence="13" id="KW-1185">Reference proteome</keyword>
<dbReference type="RefSeq" id="WP_010855247.1">
    <property type="nucleotide sequence ID" value="NZ_AQHR01000085.1"/>
</dbReference>
<evidence type="ECO:0000259" key="10">
    <source>
        <dbReference type="Pfam" id="PF02308"/>
    </source>
</evidence>
<keyword evidence="6 9" id="KW-1133">Transmembrane helix</keyword>
<dbReference type="PRINTS" id="PR01837">
    <property type="entry name" value="MGTCSAPBPROT"/>
</dbReference>
<dbReference type="Proteomes" id="UP000013909">
    <property type="component" value="Unassembled WGS sequence"/>
</dbReference>
<sequence length="238" mass="25731">MTIFEFVIRLGLAFLLGSAIGFERQYRQKSAGLRTNTLVSLGASAFVLLSVSLTGDTGDPSRVAGQIVTGIGFLGAGVIMKDGLNVQGLNTAATIWCSAAVGCLSGVGLYAEATVTAVAVMLAHLLLRPIGRKVNAIPDMPEDERTGTFFYGFRIKCLEKVENHLRVTMLDTIKSDGNLRLQSLKSFDNGNPQHAFVEAKILSYGNRDRIMETLAGKLLLEYGVMEVTWEIEGQQSEP</sequence>
<evidence type="ECO:0000256" key="2">
    <source>
        <dbReference type="ARBA" id="ARBA00009298"/>
    </source>
</evidence>
<evidence type="ECO:0000256" key="3">
    <source>
        <dbReference type="ARBA" id="ARBA00013833"/>
    </source>
</evidence>
<dbReference type="InterPro" id="IPR049177">
    <property type="entry name" value="MgtC_SapB_SrpB_YhiD_N"/>
</dbReference>
<evidence type="ECO:0000256" key="7">
    <source>
        <dbReference type="ARBA" id="ARBA00023136"/>
    </source>
</evidence>
<keyword evidence="5 9" id="KW-0812">Transmembrane</keyword>
<dbReference type="PANTHER" id="PTHR33778">
    <property type="entry name" value="PROTEIN MGTC"/>
    <property type="match status" value="1"/>
</dbReference>
<dbReference type="PATRIC" id="fig|1288963.3.peg.3107"/>
<evidence type="ECO:0000256" key="9">
    <source>
        <dbReference type="SAM" id="Phobius"/>
    </source>
</evidence>
<gene>
    <name evidence="12" type="ORF">ADIS_3113</name>
</gene>
<dbReference type="InterPro" id="IPR003416">
    <property type="entry name" value="MgtC/SapB/SrpB/YhiD_fam"/>
</dbReference>
<feature type="transmembrane region" description="Helical" evidence="9">
    <location>
        <begin position="31"/>
        <end position="51"/>
    </location>
</feature>
<dbReference type="EMBL" id="AQHR01000085">
    <property type="protein sequence ID" value="EON76663.1"/>
    <property type="molecule type" value="Genomic_DNA"/>
</dbReference>
<dbReference type="GO" id="GO:0005886">
    <property type="term" value="C:plasma membrane"/>
    <property type="evidence" value="ECO:0007669"/>
    <property type="project" value="UniProtKB-SubCell"/>
</dbReference>
<comment type="similarity">
    <text evidence="2">Belongs to the MgtC/SapB family.</text>
</comment>
<evidence type="ECO:0000256" key="8">
    <source>
        <dbReference type="ARBA" id="ARBA00025369"/>
    </source>
</evidence>
<accession>R7ZRJ0</accession>
<evidence type="ECO:0000313" key="12">
    <source>
        <dbReference type="EMBL" id="EON76663.1"/>
    </source>
</evidence>
<proteinExistence type="inferred from homology"/>
<feature type="transmembrane region" description="Helical" evidence="9">
    <location>
        <begin position="63"/>
        <end position="81"/>
    </location>
</feature>
<feature type="domain" description="MgtC/SapB/SrpB/YhiD N-terminal" evidence="10">
    <location>
        <begin position="10"/>
        <end position="132"/>
    </location>
</feature>
<feature type="domain" description="MgtC-like C-terminal" evidence="11">
    <location>
        <begin position="151"/>
        <end position="229"/>
    </location>
</feature>
<dbReference type="AlphaFoldDB" id="R7ZRJ0"/>
<evidence type="ECO:0000256" key="4">
    <source>
        <dbReference type="ARBA" id="ARBA00022475"/>
    </source>
</evidence>
<keyword evidence="4" id="KW-1003">Cell membrane</keyword>
<comment type="caution">
    <text evidence="12">The sequence shown here is derived from an EMBL/GenBank/DDBJ whole genome shotgun (WGS) entry which is preliminary data.</text>
</comment>
<evidence type="ECO:0000256" key="6">
    <source>
        <dbReference type="ARBA" id="ARBA00022989"/>
    </source>
</evidence>